<evidence type="ECO:0000313" key="4">
    <source>
        <dbReference type="Proteomes" id="UP001432027"/>
    </source>
</evidence>
<accession>A0AAV5TW60</accession>
<name>A0AAV5TW60_9BILA</name>
<feature type="non-terminal residue" evidence="3">
    <location>
        <position position="1"/>
    </location>
</feature>
<feature type="signal peptide" evidence="1">
    <location>
        <begin position="1"/>
        <end position="15"/>
    </location>
</feature>
<sequence length="170" mass="17851">QKIAAALALLGAVSAFNLLLLSSNGAIPNVAPDITGEALVEYVNHAQSLFKTAVPKKSYRNRLMAIKHTRLPEDTVFNADVPISAALPTNFDSRAQWPACKGIGAIRDQSSNGSCCAFGAAEAMSDRVCIASSGANQPTLSADDLPSCCGFFCGYGCDGGYPIRAWTYLS</sequence>
<dbReference type="SUPFAM" id="SSF54001">
    <property type="entry name" value="Cysteine proteinases"/>
    <property type="match status" value="1"/>
</dbReference>
<feature type="domain" description="Peptidase C1A papain C-terminal" evidence="2">
    <location>
        <begin position="87"/>
        <end position="169"/>
    </location>
</feature>
<comment type="caution">
    <text evidence="3">The sequence shown here is derived from an EMBL/GenBank/DDBJ whole genome shotgun (WGS) entry which is preliminary data.</text>
</comment>
<organism evidence="3 4">
    <name type="scientific">Pristionchus entomophagus</name>
    <dbReference type="NCBI Taxonomy" id="358040"/>
    <lineage>
        <taxon>Eukaryota</taxon>
        <taxon>Metazoa</taxon>
        <taxon>Ecdysozoa</taxon>
        <taxon>Nematoda</taxon>
        <taxon>Chromadorea</taxon>
        <taxon>Rhabditida</taxon>
        <taxon>Rhabditina</taxon>
        <taxon>Diplogasteromorpha</taxon>
        <taxon>Diplogasteroidea</taxon>
        <taxon>Neodiplogasteridae</taxon>
        <taxon>Pristionchus</taxon>
    </lineage>
</organism>
<dbReference type="Gene3D" id="3.90.70.10">
    <property type="entry name" value="Cysteine proteinases"/>
    <property type="match status" value="1"/>
</dbReference>
<dbReference type="Proteomes" id="UP001432027">
    <property type="component" value="Unassembled WGS sequence"/>
</dbReference>
<dbReference type="GO" id="GO:0008234">
    <property type="term" value="F:cysteine-type peptidase activity"/>
    <property type="evidence" value="ECO:0007669"/>
    <property type="project" value="InterPro"/>
</dbReference>
<proteinExistence type="predicted"/>
<evidence type="ECO:0000259" key="2">
    <source>
        <dbReference type="Pfam" id="PF00112"/>
    </source>
</evidence>
<dbReference type="InterPro" id="IPR038765">
    <property type="entry name" value="Papain-like_cys_pep_sf"/>
</dbReference>
<dbReference type="GO" id="GO:0006508">
    <property type="term" value="P:proteolysis"/>
    <property type="evidence" value="ECO:0007669"/>
    <property type="project" value="InterPro"/>
</dbReference>
<protein>
    <recommendedName>
        <fullName evidence="2">Peptidase C1A papain C-terminal domain-containing protein</fullName>
    </recommendedName>
</protein>
<keyword evidence="1" id="KW-0732">Signal</keyword>
<gene>
    <name evidence="3" type="ORF">PENTCL1PPCAC_20665</name>
</gene>
<dbReference type="Pfam" id="PF00112">
    <property type="entry name" value="Peptidase_C1"/>
    <property type="match status" value="1"/>
</dbReference>
<evidence type="ECO:0000313" key="3">
    <source>
        <dbReference type="EMBL" id="GMS98490.1"/>
    </source>
</evidence>
<reference evidence="3" key="1">
    <citation type="submission" date="2023-10" db="EMBL/GenBank/DDBJ databases">
        <title>Genome assembly of Pristionchus species.</title>
        <authorList>
            <person name="Yoshida K."/>
            <person name="Sommer R.J."/>
        </authorList>
    </citation>
    <scope>NUCLEOTIDE SEQUENCE</scope>
    <source>
        <strain evidence="3">RS0144</strain>
    </source>
</reference>
<evidence type="ECO:0000256" key="1">
    <source>
        <dbReference type="SAM" id="SignalP"/>
    </source>
</evidence>
<dbReference type="EMBL" id="BTSX01000005">
    <property type="protein sequence ID" value="GMS98490.1"/>
    <property type="molecule type" value="Genomic_DNA"/>
</dbReference>
<keyword evidence="4" id="KW-1185">Reference proteome</keyword>
<dbReference type="AlphaFoldDB" id="A0AAV5TW60"/>
<dbReference type="InterPro" id="IPR000668">
    <property type="entry name" value="Peptidase_C1A_C"/>
</dbReference>
<feature type="chain" id="PRO_5043652487" description="Peptidase C1A papain C-terminal domain-containing protein" evidence="1">
    <location>
        <begin position="16"/>
        <end position="170"/>
    </location>
</feature>